<feature type="transmembrane region" description="Helical" evidence="2">
    <location>
        <begin position="148"/>
        <end position="171"/>
    </location>
</feature>
<evidence type="ECO:0000256" key="2">
    <source>
        <dbReference type="SAM" id="Phobius"/>
    </source>
</evidence>
<dbReference type="EMBL" id="JAULSY010000074">
    <property type="protein sequence ID" value="KAK0667310.1"/>
    <property type="molecule type" value="Genomic_DNA"/>
</dbReference>
<feature type="transmembrane region" description="Helical" evidence="2">
    <location>
        <begin position="51"/>
        <end position="70"/>
    </location>
</feature>
<feature type="compositionally biased region" description="Basic and acidic residues" evidence="1">
    <location>
        <begin position="266"/>
        <end position="286"/>
    </location>
</feature>
<keyword evidence="2" id="KW-0812">Transmembrane</keyword>
<feature type="region of interest" description="Disordered" evidence="1">
    <location>
        <begin position="184"/>
        <end position="336"/>
    </location>
</feature>
<proteinExistence type="predicted"/>
<keyword evidence="2" id="KW-1133">Transmembrane helix</keyword>
<feature type="transmembrane region" description="Helical" evidence="2">
    <location>
        <begin position="77"/>
        <end position="102"/>
    </location>
</feature>
<dbReference type="AlphaFoldDB" id="A0AA39ZAG4"/>
<gene>
    <name evidence="3" type="ORF">QBC41DRAFT_139807</name>
</gene>
<evidence type="ECO:0000313" key="4">
    <source>
        <dbReference type="Proteomes" id="UP001174997"/>
    </source>
</evidence>
<sequence length="336" mass="37371">MDTRSLRPQGFLGYFFLVVRILSIVVSGVVVGFTVNFIVAFRNAGLGLPPSIVALIALTSTALLYTLVSVTSFSRRFLPYIATIILDLVLIVPTVIVTILLAQPVTTRSCADVAPSTNYTITVPPNTSFGRTSFPSNTNGQETCYRVFAIWISLIVLSILFILSTLSSLLLQLRERKLQRQEYDFNENPSDPVNRPGAGFFTQRPVTIISNPSRDYSAGSKPKNKWDSFGDWDRDLDEKKSQWRPASQRIDSWNTASSGTNTLPYKTKDDTPRSNTREYRPRHNRLDSPTLPNRPSDLAKAYNSYRTTTTTSGATPTSPSARPRSRQRGGLPGNPR</sequence>
<feature type="compositionally biased region" description="Polar residues" evidence="1">
    <location>
        <begin position="249"/>
        <end position="264"/>
    </location>
</feature>
<accession>A0AA39ZAG4</accession>
<reference evidence="3" key="1">
    <citation type="submission" date="2023-06" db="EMBL/GenBank/DDBJ databases">
        <title>Genome-scale phylogeny and comparative genomics of the fungal order Sordariales.</title>
        <authorList>
            <consortium name="Lawrence Berkeley National Laboratory"/>
            <person name="Hensen N."/>
            <person name="Bonometti L."/>
            <person name="Westerberg I."/>
            <person name="Brannstrom I.O."/>
            <person name="Guillou S."/>
            <person name="Cros-Aarteil S."/>
            <person name="Calhoun S."/>
            <person name="Haridas S."/>
            <person name="Kuo A."/>
            <person name="Mondo S."/>
            <person name="Pangilinan J."/>
            <person name="Riley R."/>
            <person name="Labutti K."/>
            <person name="Andreopoulos B."/>
            <person name="Lipzen A."/>
            <person name="Chen C."/>
            <person name="Yanf M."/>
            <person name="Daum C."/>
            <person name="Ng V."/>
            <person name="Clum A."/>
            <person name="Steindorff A."/>
            <person name="Ohm R."/>
            <person name="Martin F."/>
            <person name="Silar P."/>
            <person name="Natvig D."/>
            <person name="Lalanne C."/>
            <person name="Gautier V."/>
            <person name="Ament-Velasquez S.L."/>
            <person name="Kruys A."/>
            <person name="Hutchinson M.I."/>
            <person name="Powell A.J."/>
            <person name="Barry K."/>
            <person name="Miller A.N."/>
            <person name="Grigoriev I.V."/>
            <person name="Debuchy R."/>
            <person name="Gladieux P."/>
            <person name="Thoren M.H."/>
            <person name="Johannesson H."/>
        </authorList>
    </citation>
    <scope>NUCLEOTIDE SEQUENCE</scope>
    <source>
        <strain evidence="3">CBS 307.81</strain>
    </source>
</reference>
<organism evidence="3 4">
    <name type="scientific">Cercophora samala</name>
    <dbReference type="NCBI Taxonomy" id="330535"/>
    <lineage>
        <taxon>Eukaryota</taxon>
        <taxon>Fungi</taxon>
        <taxon>Dikarya</taxon>
        <taxon>Ascomycota</taxon>
        <taxon>Pezizomycotina</taxon>
        <taxon>Sordariomycetes</taxon>
        <taxon>Sordariomycetidae</taxon>
        <taxon>Sordariales</taxon>
        <taxon>Lasiosphaeriaceae</taxon>
        <taxon>Cercophora</taxon>
    </lineage>
</organism>
<protein>
    <recommendedName>
        <fullName evidence="5">MARVEL domain-containing protein</fullName>
    </recommendedName>
</protein>
<evidence type="ECO:0000256" key="1">
    <source>
        <dbReference type="SAM" id="MobiDB-lite"/>
    </source>
</evidence>
<name>A0AA39ZAG4_9PEZI</name>
<evidence type="ECO:0000313" key="3">
    <source>
        <dbReference type="EMBL" id="KAK0667310.1"/>
    </source>
</evidence>
<feature type="compositionally biased region" description="Polar residues" evidence="1">
    <location>
        <begin position="204"/>
        <end position="214"/>
    </location>
</feature>
<comment type="caution">
    <text evidence="3">The sequence shown here is derived from an EMBL/GenBank/DDBJ whole genome shotgun (WGS) entry which is preliminary data.</text>
</comment>
<keyword evidence="4" id="KW-1185">Reference proteome</keyword>
<feature type="compositionally biased region" description="Basic and acidic residues" evidence="1">
    <location>
        <begin position="224"/>
        <end position="241"/>
    </location>
</feature>
<feature type="transmembrane region" description="Helical" evidence="2">
    <location>
        <begin position="12"/>
        <end position="39"/>
    </location>
</feature>
<keyword evidence="2" id="KW-0472">Membrane</keyword>
<feature type="compositionally biased region" description="Low complexity" evidence="1">
    <location>
        <begin position="306"/>
        <end position="322"/>
    </location>
</feature>
<evidence type="ECO:0008006" key="5">
    <source>
        <dbReference type="Google" id="ProtNLM"/>
    </source>
</evidence>
<dbReference type="Proteomes" id="UP001174997">
    <property type="component" value="Unassembled WGS sequence"/>
</dbReference>